<feature type="transmembrane region" description="Helical" evidence="6">
    <location>
        <begin position="87"/>
        <end position="107"/>
    </location>
</feature>
<feature type="transmembrane region" description="Helical" evidence="6">
    <location>
        <begin position="270"/>
        <end position="294"/>
    </location>
</feature>
<dbReference type="GO" id="GO:0022857">
    <property type="term" value="F:transmembrane transporter activity"/>
    <property type="evidence" value="ECO:0007669"/>
    <property type="project" value="InterPro"/>
</dbReference>
<keyword evidence="5 6" id="KW-0472">Membrane</keyword>
<sequence length="426" mass="45884">MNKGTNQQSRLGLPVHYGWIIALITFLVLLIAGGIRSLPTVFIVPFEHYFGWNRAIITFPLAVNLLLYGLYGPVVAVLMELYGVRRIMLLALLLLSGGIGLSGWMQTPWQMTFLWGIIVGTGTGFLSTVVGSIVAVRWFVTHRGLVVGIFSAAGAAGQLIFLSLFSKLLAILSWQTVVWSISLLALTVAVFVALIMRNTPRDVGLLPYGASLEPALKPLPPVAAVALVLKVLKRALPVREFWLLAGSFFVCGATSNGLIGTHFIPACVDHGLLAMTAAGLLSVAGVFNVMGAAASGWLSDKFDNRWLLFWYYCLRGLSLLFLPFGLEQNNMSLLFFIVFYGLDWAATVPPTVRLTADVFGGQQGPVIFGWLMAIHQVGAALAAWGGGILHTWIGNYLATFAAGGALCLIAAGMVGVIRKEKQTMAE</sequence>
<feature type="domain" description="Major facilitator superfamily (MFS) profile" evidence="7">
    <location>
        <begin position="20"/>
        <end position="422"/>
    </location>
</feature>
<evidence type="ECO:0000256" key="1">
    <source>
        <dbReference type="ARBA" id="ARBA00004651"/>
    </source>
</evidence>
<dbReference type="Pfam" id="PF07690">
    <property type="entry name" value="MFS_1"/>
    <property type="match status" value="1"/>
</dbReference>
<dbReference type="OrthoDB" id="182417at2"/>
<keyword evidence="9" id="KW-1185">Reference proteome</keyword>
<dbReference type="Gene3D" id="1.20.1250.20">
    <property type="entry name" value="MFS general substrate transporter like domains"/>
    <property type="match status" value="2"/>
</dbReference>
<dbReference type="KEGG" id="sted:SPTER_29680"/>
<evidence type="ECO:0000259" key="7">
    <source>
        <dbReference type="PROSITE" id="PS50850"/>
    </source>
</evidence>
<feature type="transmembrane region" description="Helical" evidence="6">
    <location>
        <begin position="113"/>
        <end position="138"/>
    </location>
</feature>
<name>A0A517DW49_9FIRM</name>
<feature type="transmembrane region" description="Helical" evidence="6">
    <location>
        <begin position="364"/>
        <end position="384"/>
    </location>
</feature>
<evidence type="ECO:0000313" key="8">
    <source>
        <dbReference type="EMBL" id="QDR81582.1"/>
    </source>
</evidence>
<protein>
    <submittedName>
        <fullName evidence="8">Oxalate/formate antiporter family transporter</fullName>
    </submittedName>
</protein>
<reference evidence="8 9" key="1">
    <citation type="submission" date="2019-02" db="EMBL/GenBank/DDBJ databases">
        <title>Closed genome of Sporomusa termitida DSM 4440.</title>
        <authorList>
            <person name="Poehlein A."/>
            <person name="Daniel R."/>
        </authorList>
    </citation>
    <scope>NUCLEOTIDE SEQUENCE [LARGE SCALE GENOMIC DNA]</scope>
    <source>
        <strain evidence="8 9">DSM 4440</strain>
    </source>
</reference>
<dbReference type="PROSITE" id="PS50850">
    <property type="entry name" value="MFS"/>
    <property type="match status" value="1"/>
</dbReference>
<evidence type="ECO:0000256" key="3">
    <source>
        <dbReference type="ARBA" id="ARBA00022692"/>
    </source>
</evidence>
<organism evidence="8 9">
    <name type="scientific">Sporomusa termitida</name>
    <dbReference type="NCBI Taxonomy" id="2377"/>
    <lineage>
        <taxon>Bacteria</taxon>
        <taxon>Bacillati</taxon>
        <taxon>Bacillota</taxon>
        <taxon>Negativicutes</taxon>
        <taxon>Selenomonadales</taxon>
        <taxon>Sporomusaceae</taxon>
        <taxon>Sporomusa</taxon>
    </lineage>
</organism>
<dbReference type="InterPro" id="IPR050327">
    <property type="entry name" value="Proton-linked_MCT"/>
</dbReference>
<dbReference type="InterPro" id="IPR020846">
    <property type="entry name" value="MFS_dom"/>
</dbReference>
<feature type="transmembrane region" description="Helical" evidence="6">
    <location>
        <begin position="241"/>
        <end position="264"/>
    </location>
</feature>
<dbReference type="PANTHER" id="PTHR11360">
    <property type="entry name" value="MONOCARBOXYLATE TRANSPORTER"/>
    <property type="match status" value="1"/>
</dbReference>
<evidence type="ECO:0000256" key="2">
    <source>
        <dbReference type="ARBA" id="ARBA00022448"/>
    </source>
</evidence>
<feature type="transmembrane region" description="Helical" evidence="6">
    <location>
        <begin position="55"/>
        <end position="78"/>
    </location>
</feature>
<evidence type="ECO:0000256" key="5">
    <source>
        <dbReference type="ARBA" id="ARBA00023136"/>
    </source>
</evidence>
<feature type="transmembrane region" description="Helical" evidence="6">
    <location>
        <begin position="145"/>
        <end position="165"/>
    </location>
</feature>
<dbReference type="InterPro" id="IPR036259">
    <property type="entry name" value="MFS_trans_sf"/>
</dbReference>
<dbReference type="CDD" id="cd17355">
    <property type="entry name" value="MFS_YcxA_like"/>
    <property type="match status" value="1"/>
</dbReference>
<dbReference type="PANTHER" id="PTHR11360:SF284">
    <property type="entry name" value="EG:103B4.3 PROTEIN-RELATED"/>
    <property type="match status" value="1"/>
</dbReference>
<evidence type="ECO:0000313" key="9">
    <source>
        <dbReference type="Proteomes" id="UP000320776"/>
    </source>
</evidence>
<feature type="transmembrane region" description="Helical" evidence="6">
    <location>
        <begin position="306"/>
        <end position="326"/>
    </location>
</feature>
<evidence type="ECO:0000256" key="4">
    <source>
        <dbReference type="ARBA" id="ARBA00022989"/>
    </source>
</evidence>
<dbReference type="RefSeq" id="WP_144351058.1">
    <property type="nucleotide sequence ID" value="NZ_CP036259.1"/>
</dbReference>
<keyword evidence="2" id="KW-0813">Transport</keyword>
<comment type="subcellular location">
    <subcellularLocation>
        <location evidence="1">Cell membrane</location>
        <topology evidence="1">Multi-pass membrane protein</topology>
    </subcellularLocation>
</comment>
<feature type="transmembrane region" description="Helical" evidence="6">
    <location>
        <begin position="12"/>
        <end position="35"/>
    </location>
</feature>
<keyword evidence="4 6" id="KW-1133">Transmembrane helix</keyword>
<accession>A0A517DW49</accession>
<dbReference type="GO" id="GO:0005886">
    <property type="term" value="C:plasma membrane"/>
    <property type="evidence" value="ECO:0007669"/>
    <property type="project" value="UniProtKB-SubCell"/>
</dbReference>
<feature type="transmembrane region" description="Helical" evidence="6">
    <location>
        <begin position="177"/>
        <end position="196"/>
    </location>
</feature>
<proteinExistence type="predicted"/>
<keyword evidence="3 6" id="KW-0812">Transmembrane</keyword>
<dbReference type="InterPro" id="IPR011701">
    <property type="entry name" value="MFS"/>
</dbReference>
<dbReference type="Proteomes" id="UP000320776">
    <property type="component" value="Chromosome"/>
</dbReference>
<dbReference type="EMBL" id="CP036259">
    <property type="protein sequence ID" value="QDR81582.1"/>
    <property type="molecule type" value="Genomic_DNA"/>
</dbReference>
<dbReference type="SUPFAM" id="SSF103473">
    <property type="entry name" value="MFS general substrate transporter"/>
    <property type="match status" value="1"/>
</dbReference>
<feature type="transmembrane region" description="Helical" evidence="6">
    <location>
        <begin position="332"/>
        <end position="352"/>
    </location>
</feature>
<gene>
    <name evidence="8" type="ORF">SPTER_29680</name>
</gene>
<dbReference type="AlphaFoldDB" id="A0A517DW49"/>
<feature type="transmembrane region" description="Helical" evidence="6">
    <location>
        <begin position="396"/>
        <end position="417"/>
    </location>
</feature>
<evidence type="ECO:0000256" key="6">
    <source>
        <dbReference type="SAM" id="Phobius"/>
    </source>
</evidence>